<evidence type="ECO:0000259" key="3">
    <source>
        <dbReference type="Pfam" id="PF21001"/>
    </source>
</evidence>
<gene>
    <name evidence="4" type="ORF">MKS91_00740</name>
</gene>
<reference evidence="4 5" key="1">
    <citation type="journal article" date="2022" name="Nat. Microbiol.">
        <title>The microbiome of a bacterivorous marine choanoflagellate contains a resource-demanding obligate bacterial associate.</title>
        <authorList>
            <person name="Needham D.M."/>
            <person name="Poirier C."/>
            <person name="Bachy C."/>
            <person name="George E.E."/>
            <person name="Wilken S."/>
            <person name="Yung C.C.M."/>
            <person name="Limardo A.J."/>
            <person name="Morando M."/>
            <person name="Sudek L."/>
            <person name="Malmstrom R.R."/>
            <person name="Keeling P.J."/>
            <person name="Santoro A.E."/>
            <person name="Worden A.Z."/>
        </authorList>
    </citation>
    <scope>NUCLEOTIDE SEQUENCE [LARGE SCALE GENOMIC DNA]</scope>
    <source>
        <strain evidence="4 5">Comchoano-2</strain>
    </source>
</reference>
<keyword evidence="1" id="KW-0812">Transmembrane</keyword>
<dbReference type="InterPro" id="IPR010840">
    <property type="entry name" value="YqiJ_OB"/>
</dbReference>
<dbReference type="InterPro" id="IPR048376">
    <property type="entry name" value="YqiJ_N"/>
</dbReference>
<dbReference type="Proteomes" id="UP001320768">
    <property type="component" value="Unassembled WGS sequence"/>
</dbReference>
<name>A0ABT1L5U5_9GAMM</name>
<sequence length="196" mass="21864">MAIYFAVALCALECLSALFGFLLSSAIDLCTPTIDKDFGSFTHMDFLANLLFFGKVPFLIVLLITTTLYGLSGLLIQYFYLLEFTTLLAGWQASIPAIMIAMMLSHILLKYIHQFVAISENHSISHEELVGMSGTLVIGHATHALSAQAKVKDRHGKTHYVMVRTEDDMLQLDAGDHLIITAHQQKFYTANIQHRD</sequence>
<keyword evidence="5" id="KW-1185">Reference proteome</keyword>
<protein>
    <submittedName>
        <fullName evidence="4">YqiJ family protein</fullName>
    </submittedName>
</protein>
<organism evidence="4 5">
    <name type="scientific">Candidatus Synchoanobacter obligatus</name>
    <dbReference type="NCBI Taxonomy" id="2919597"/>
    <lineage>
        <taxon>Bacteria</taxon>
        <taxon>Pseudomonadati</taxon>
        <taxon>Pseudomonadota</taxon>
        <taxon>Gammaproteobacteria</taxon>
        <taxon>Candidatus Comchoanobacterales</taxon>
        <taxon>Candidatus Comchoanobacteraceae</taxon>
        <taxon>Candidatus Synchoanobacter</taxon>
    </lineage>
</organism>
<dbReference type="Pfam" id="PF07290">
    <property type="entry name" value="YqiJ_OB"/>
    <property type="match status" value="1"/>
</dbReference>
<keyword evidence="1" id="KW-1133">Transmembrane helix</keyword>
<dbReference type="EMBL" id="JAKUDN010000001">
    <property type="protein sequence ID" value="MCP8351823.1"/>
    <property type="molecule type" value="Genomic_DNA"/>
</dbReference>
<comment type="caution">
    <text evidence="4">The sequence shown here is derived from an EMBL/GenBank/DDBJ whole genome shotgun (WGS) entry which is preliminary data.</text>
</comment>
<feature type="transmembrane region" description="Helical" evidence="1">
    <location>
        <begin position="50"/>
        <end position="76"/>
    </location>
</feature>
<keyword evidence="1" id="KW-0472">Membrane</keyword>
<dbReference type="Pfam" id="PF21001">
    <property type="entry name" value="YqiJ_N"/>
    <property type="match status" value="1"/>
</dbReference>
<accession>A0ABT1L5U5</accession>
<proteinExistence type="predicted"/>
<feature type="domain" description="Inner membrane protein YqiJ OB-fold" evidence="2">
    <location>
        <begin position="128"/>
        <end position="190"/>
    </location>
</feature>
<evidence type="ECO:0000313" key="5">
    <source>
        <dbReference type="Proteomes" id="UP001320768"/>
    </source>
</evidence>
<feature type="domain" description="Inner membrane protein YqiJ N-terminal" evidence="3">
    <location>
        <begin position="2"/>
        <end position="103"/>
    </location>
</feature>
<evidence type="ECO:0000259" key="2">
    <source>
        <dbReference type="Pfam" id="PF07290"/>
    </source>
</evidence>
<evidence type="ECO:0000256" key="1">
    <source>
        <dbReference type="SAM" id="Phobius"/>
    </source>
</evidence>
<feature type="transmembrane region" description="Helical" evidence="1">
    <location>
        <begin position="88"/>
        <end position="109"/>
    </location>
</feature>
<evidence type="ECO:0000313" key="4">
    <source>
        <dbReference type="EMBL" id="MCP8351823.1"/>
    </source>
</evidence>